<accession>A0A4Y2M8X2</accession>
<evidence type="ECO:0000313" key="1">
    <source>
        <dbReference type="EMBL" id="GBN23032.1"/>
    </source>
</evidence>
<dbReference type="EMBL" id="BGPR01006937">
    <property type="protein sequence ID" value="GBN23032.1"/>
    <property type="molecule type" value="Genomic_DNA"/>
</dbReference>
<sequence>MMTTTRESYLDFQTTPTEGCLTLDRFKPLIHDWTIPRKWRDGTPLHSIFQPVHLDRSLMGSARKPILYGSFRTHSASASPLAFKTRTPAWSDFL</sequence>
<proteinExistence type="predicted"/>
<gene>
    <name evidence="1" type="ORF">AVEN_5423_1</name>
</gene>
<organism evidence="1 2">
    <name type="scientific">Araneus ventricosus</name>
    <name type="common">Orbweaver spider</name>
    <name type="synonym">Epeira ventricosa</name>
    <dbReference type="NCBI Taxonomy" id="182803"/>
    <lineage>
        <taxon>Eukaryota</taxon>
        <taxon>Metazoa</taxon>
        <taxon>Ecdysozoa</taxon>
        <taxon>Arthropoda</taxon>
        <taxon>Chelicerata</taxon>
        <taxon>Arachnida</taxon>
        <taxon>Araneae</taxon>
        <taxon>Araneomorphae</taxon>
        <taxon>Entelegynae</taxon>
        <taxon>Araneoidea</taxon>
        <taxon>Araneidae</taxon>
        <taxon>Araneus</taxon>
    </lineage>
</organism>
<reference evidence="1 2" key="1">
    <citation type="journal article" date="2019" name="Sci. Rep.">
        <title>Orb-weaving spider Araneus ventricosus genome elucidates the spidroin gene catalogue.</title>
        <authorList>
            <person name="Kono N."/>
            <person name="Nakamura H."/>
            <person name="Ohtoshi R."/>
            <person name="Moran D.A.P."/>
            <person name="Shinohara A."/>
            <person name="Yoshida Y."/>
            <person name="Fujiwara M."/>
            <person name="Mori M."/>
            <person name="Tomita M."/>
            <person name="Arakawa K."/>
        </authorList>
    </citation>
    <scope>NUCLEOTIDE SEQUENCE [LARGE SCALE GENOMIC DNA]</scope>
</reference>
<name>A0A4Y2M8X2_ARAVE</name>
<evidence type="ECO:0000313" key="2">
    <source>
        <dbReference type="Proteomes" id="UP000499080"/>
    </source>
</evidence>
<comment type="caution">
    <text evidence="1">The sequence shown here is derived from an EMBL/GenBank/DDBJ whole genome shotgun (WGS) entry which is preliminary data.</text>
</comment>
<dbReference type="AlphaFoldDB" id="A0A4Y2M8X2"/>
<keyword evidence="2" id="KW-1185">Reference proteome</keyword>
<dbReference type="Proteomes" id="UP000499080">
    <property type="component" value="Unassembled WGS sequence"/>
</dbReference>
<protein>
    <submittedName>
        <fullName evidence="1">Uncharacterized protein</fullName>
    </submittedName>
</protein>